<evidence type="ECO:0000256" key="3">
    <source>
        <dbReference type="ARBA" id="ARBA00022490"/>
    </source>
</evidence>
<dbReference type="GO" id="GO:0000921">
    <property type="term" value="P:septin ring assembly"/>
    <property type="evidence" value="ECO:0007669"/>
    <property type="project" value="TreeGrafter"/>
</dbReference>
<evidence type="ECO:0000256" key="7">
    <source>
        <dbReference type="ARBA" id="ARBA00024910"/>
    </source>
</evidence>
<accession>A0A1G9GND4</accession>
<dbReference type="EMBL" id="FNFY01000018">
    <property type="protein sequence ID" value="SDL02201.1"/>
    <property type="molecule type" value="Genomic_DNA"/>
</dbReference>
<dbReference type="InterPro" id="IPR007838">
    <property type="entry name" value="Cell_div_ZapA-like"/>
</dbReference>
<keyword evidence="4 10" id="KW-0132">Cell division</keyword>
<keyword evidence="5" id="KW-0717">Septation</keyword>
<evidence type="ECO:0000313" key="10">
    <source>
        <dbReference type="EMBL" id="SDL02201.1"/>
    </source>
</evidence>
<evidence type="ECO:0000256" key="2">
    <source>
        <dbReference type="ARBA" id="ARBA00015195"/>
    </source>
</evidence>
<dbReference type="Gene3D" id="6.10.250.790">
    <property type="match status" value="1"/>
</dbReference>
<organism evidence="10 11">
    <name type="scientific">Lacicoccus qingdaonensis</name>
    <dbReference type="NCBI Taxonomy" id="576118"/>
    <lineage>
        <taxon>Bacteria</taxon>
        <taxon>Bacillati</taxon>
        <taxon>Bacillota</taxon>
        <taxon>Bacilli</taxon>
        <taxon>Bacillales</taxon>
        <taxon>Salinicoccaceae</taxon>
        <taxon>Lacicoccus</taxon>
    </lineage>
</organism>
<evidence type="ECO:0000256" key="4">
    <source>
        <dbReference type="ARBA" id="ARBA00022618"/>
    </source>
</evidence>
<dbReference type="Proteomes" id="UP000199008">
    <property type="component" value="Unassembled WGS sequence"/>
</dbReference>
<dbReference type="SUPFAM" id="SSF102829">
    <property type="entry name" value="Cell division protein ZapA-like"/>
    <property type="match status" value="1"/>
</dbReference>
<evidence type="ECO:0000256" key="8">
    <source>
        <dbReference type="ARBA" id="ARBA00026068"/>
    </source>
</evidence>
<comment type="function">
    <text evidence="7">Activator of cell division through the inhibition of FtsZ GTPase activity, therefore promoting FtsZ assembly into bundles of protofilaments necessary for the formation of the division Z ring. It is recruited early at mid-cell but it is not essential for cell division.</text>
</comment>
<dbReference type="Pfam" id="PF05164">
    <property type="entry name" value="ZapA"/>
    <property type="match status" value="1"/>
</dbReference>
<evidence type="ECO:0000256" key="9">
    <source>
        <dbReference type="ARBA" id="ARBA00033158"/>
    </source>
</evidence>
<dbReference type="InterPro" id="IPR053712">
    <property type="entry name" value="Bac_CellDiv_Activator"/>
</dbReference>
<name>A0A1G9GND4_9BACL</name>
<dbReference type="GO" id="GO:0030428">
    <property type="term" value="C:cell septum"/>
    <property type="evidence" value="ECO:0007669"/>
    <property type="project" value="TreeGrafter"/>
</dbReference>
<dbReference type="OrthoDB" id="9808604at2"/>
<dbReference type="GO" id="GO:0032153">
    <property type="term" value="C:cell division site"/>
    <property type="evidence" value="ECO:0007669"/>
    <property type="project" value="TreeGrafter"/>
</dbReference>
<dbReference type="NCBIfam" id="NF010724">
    <property type="entry name" value="PRK14126.1"/>
    <property type="match status" value="1"/>
</dbReference>
<comment type="subunit">
    <text evidence="8">Homodimer. Interacts with FtsZ.</text>
</comment>
<dbReference type="InterPro" id="IPR036192">
    <property type="entry name" value="Cell_div_ZapA-like_sf"/>
</dbReference>
<keyword evidence="11" id="KW-1185">Reference proteome</keyword>
<evidence type="ECO:0000256" key="6">
    <source>
        <dbReference type="ARBA" id="ARBA00023306"/>
    </source>
</evidence>
<dbReference type="GO" id="GO:0043093">
    <property type="term" value="P:FtsZ-dependent cytokinesis"/>
    <property type="evidence" value="ECO:0007669"/>
    <property type="project" value="TreeGrafter"/>
</dbReference>
<dbReference type="STRING" id="576118.SAMN05216216_11833"/>
<reference evidence="11" key="1">
    <citation type="submission" date="2016-10" db="EMBL/GenBank/DDBJ databases">
        <authorList>
            <person name="Varghese N."/>
            <person name="Submissions S."/>
        </authorList>
    </citation>
    <scope>NUCLEOTIDE SEQUENCE [LARGE SCALE GENOMIC DNA]</scope>
    <source>
        <strain evidence="11">CGMCC 1.8895</strain>
    </source>
</reference>
<dbReference type="PANTHER" id="PTHR34981">
    <property type="entry name" value="CELL DIVISION PROTEIN ZAPA"/>
    <property type="match status" value="1"/>
</dbReference>
<dbReference type="PANTHER" id="PTHR34981:SF1">
    <property type="entry name" value="CELL DIVISION PROTEIN ZAPA"/>
    <property type="match status" value="1"/>
</dbReference>
<dbReference type="RefSeq" id="WP_092987041.1">
    <property type="nucleotide sequence ID" value="NZ_FNFY01000018.1"/>
</dbReference>
<dbReference type="AlphaFoldDB" id="A0A1G9GND4"/>
<evidence type="ECO:0000313" key="11">
    <source>
        <dbReference type="Proteomes" id="UP000199008"/>
    </source>
</evidence>
<protein>
    <recommendedName>
        <fullName evidence="2">Cell division protein ZapA</fullName>
    </recommendedName>
    <alternativeName>
        <fullName evidence="9">Z ring-associated protein ZapA</fullName>
    </alternativeName>
</protein>
<evidence type="ECO:0000256" key="1">
    <source>
        <dbReference type="ARBA" id="ARBA00004496"/>
    </source>
</evidence>
<comment type="subcellular location">
    <subcellularLocation>
        <location evidence="1">Cytoplasm</location>
    </subcellularLocation>
</comment>
<sequence>MAEYKNRIYVDINDQQYTIIGRDEPEHIRHIANLVDQKMKEIGSKSAGLDTTRKAVLTAVNVMDDYVKLKQKYNELIEEQSDQGRDV</sequence>
<keyword evidence="3" id="KW-0963">Cytoplasm</keyword>
<keyword evidence="6" id="KW-0131">Cell cycle</keyword>
<gene>
    <name evidence="10" type="ORF">SAMN05216216_11833</name>
</gene>
<dbReference type="GO" id="GO:0005829">
    <property type="term" value="C:cytosol"/>
    <property type="evidence" value="ECO:0007669"/>
    <property type="project" value="TreeGrafter"/>
</dbReference>
<proteinExistence type="predicted"/>
<evidence type="ECO:0000256" key="5">
    <source>
        <dbReference type="ARBA" id="ARBA00023210"/>
    </source>
</evidence>
<dbReference type="GO" id="GO:0000917">
    <property type="term" value="P:division septum assembly"/>
    <property type="evidence" value="ECO:0007669"/>
    <property type="project" value="UniProtKB-KW"/>
</dbReference>